<dbReference type="Pfam" id="PF12706">
    <property type="entry name" value="Lactamase_B_2"/>
    <property type="match status" value="1"/>
</dbReference>
<dbReference type="Proteomes" id="UP000198717">
    <property type="component" value="Unassembled WGS sequence"/>
</dbReference>
<dbReference type="Gene3D" id="3.60.15.10">
    <property type="entry name" value="Ribonuclease Z/Hydroxyacylglutathione hydrolase-like"/>
    <property type="match status" value="1"/>
</dbReference>
<dbReference type="EMBL" id="BJVY01000072">
    <property type="protein sequence ID" value="GEL75413.1"/>
    <property type="molecule type" value="Genomic_DNA"/>
</dbReference>
<sequence length="565" mass="63343">MQTFIEHLGHTSFVIQRGPLRVLIDPVLVLRELEFRQPACPAWFFDDLSSVDAVFFSHAHDDHLHPPSLLGLREDVALYFLDRPKPGAAPESSARATLTALGFRNLHPFQEGDVVELAQDLRIHILPAQCSGEGEEQCALLVETPDVLALDAVDVTDSPRTREALEAFRGRVDVAFVPTGASVQWQGFWNQMDSVGALAFCDWLKPARIATCGGTLSMAGRPREDRLERYPVDRAHWMAAAVTRAHDSALLPWKPPYRLVYGEHVLERCALLQPGRRFEPARGQRRPQALLTTFFTGYHPSKPIQRWGWGDNNDLVRWLEPFEAIREVLRASTHDLRYLLERCQLSVNKTPAAVLVPRTLRCLVEGKAFELAARVVSLLPSKVSEPADMDAGYFAAVEAALLSEPALEAPLREDLAACLWMDRGLFHIQCMSRRMKELARRDERTEALRATHVSVLRDSLLQRRPVLGPYHLRVTRDLARLLDARPLSPETSEVLCYASPAGIRHQPLSTLEALLLDQCDGRTVAEMVGDVSAALSLPHDDVRSAIFTFLSHLSHESPLVLDWSH</sequence>
<name>A0A511HP93_9BACT</name>
<protein>
    <submittedName>
        <fullName evidence="3">L-ascorbate metabolism protein UlaG, beta-lactamase superfamily</fullName>
    </submittedName>
</protein>
<organism evidence="2 5">
    <name type="scientific">Myxococcus virescens</name>
    <dbReference type="NCBI Taxonomy" id="83456"/>
    <lineage>
        <taxon>Bacteria</taxon>
        <taxon>Pseudomonadati</taxon>
        <taxon>Myxococcota</taxon>
        <taxon>Myxococcia</taxon>
        <taxon>Myxococcales</taxon>
        <taxon>Cystobacterineae</taxon>
        <taxon>Myxococcaceae</taxon>
        <taxon>Myxococcus</taxon>
    </lineage>
</organism>
<evidence type="ECO:0000313" key="4">
    <source>
        <dbReference type="Proteomes" id="UP000198717"/>
    </source>
</evidence>
<comment type="caution">
    <text evidence="2">The sequence shown here is derived from an EMBL/GenBank/DDBJ whole genome shotgun (WGS) entry which is preliminary data.</text>
</comment>
<keyword evidence="4" id="KW-1185">Reference proteome</keyword>
<dbReference type="AlphaFoldDB" id="A0A511HP93"/>
<dbReference type="InterPro" id="IPR001279">
    <property type="entry name" value="Metallo-B-lactamas"/>
</dbReference>
<reference evidence="3 4" key="1">
    <citation type="submission" date="2016-10" db="EMBL/GenBank/DDBJ databases">
        <authorList>
            <person name="Varghese N."/>
            <person name="Submissions S."/>
        </authorList>
    </citation>
    <scope>NUCLEOTIDE SEQUENCE [LARGE SCALE GENOMIC DNA]</scope>
    <source>
        <strain evidence="3 4">DSM 2260</strain>
    </source>
</reference>
<evidence type="ECO:0000313" key="5">
    <source>
        <dbReference type="Proteomes" id="UP000321224"/>
    </source>
</evidence>
<reference evidence="2 5" key="2">
    <citation type="submission" date="2019-07" db="EMBL/GenBank/DDBJ databases">
        <title>Whole genome shotgun sequence of Myxococcus virescens NBRC 100334.</title>
        <authorList>
            <person name="Hosoyama A."/>
            <person name="Uohara A."/>
            <person name="Ohji S."/>
            <person name="Ichikawa N."/>
        </authorList>
    </citation>
    <scope>NUCLEOTIDE SEQUENCE [LARGE SCALE GENOMIC DNA]</scope>
    <source>
        <strain evidence="2 5">NBRC 100334</strain>
    </source>
</reference>
<evidence type="ECO:0000259" key="1">
    <source>
        <dbReference type="Pfam" id="PF12706"/>
    </source>
</evidence>
<dbReference type="EMBL" id="FNAJ01000008">
    <property type="protein sequence ID" value="SDE55466.1"/>
    <property type="molecule type" value="Genomic_DNA"/>
</dbReference>
<dbReference type="InterPro" id="IPR036866">
    <property type="entry name" value="RibonucZ/Hydroxyglut_hydro"/>
</dbReference>
<dbReference type="PANTHER" id="PTHR43546">
    <property type="entry name" value="UPF0173 METAL-DEPENDENT HYDROLASE MJ1163-RELATED"/>
    <property type="match status" value="1"/>
</dbReference>
<gene>
    <name evidence="2" type="ORF">MVI01_71970</name>
    <name evidence="3" type="ORF">SAMN04488504_108208</name>
</gene>
<dbReference type="InterPro" id="IPR050114">
    <property type="entry name" value="UPF0173_UPF0282_UlaG_hydrolase"/>
</dbReference>
<accession>A0A511HP93</accession>
<evidence type="ECO:0000313" key="2">
    <source>
        <dbReference type="EMBL" id="GEL75413.1"/>
    </source>
</evidence>
<dbReference type="SUPFAM" id="SSF56281">
    <property type="entry name" value="Metallo-hydrolase/oxidoreductase"/>
    <property type="match status" value="1"/>
</dbReference>
<dbReference type="RefSeq" id="WP_090491714.1">
    <property type="nucleotide sequence ID" value="NZ_BJVY01000072.1"/>
</dbReference>
<evidence type="ECO:0000313" key="3">
    <source>
        <dbReference type="EMBL" id="SDE55466.1"/>
    </source>
</evidence>
<dbReference type="Proteomes" id="UP000321224">
    <property type="component" value="Unassembled WGS sequence"/>
</dbReference>
<proteinExistence type="predicted"/>
<feature type="domain" description="Metallo-beta-lactamase" evidence="1">
    <location>
        <begin position="21"/>
        <end position="208"/>
    </location>
</feature>